<dbReference type="SMART" id="SM00199">
    <property type="entry name" value="SCY"/>
    <property type="match status" value="1"/>
</dbReference>
<dbReference type="OrthoDB" id="8872899at2759"/>
<proteinExistence type="inferred from homology"/>
<dbReference type="GO" id="GO:0008009">
    <property type="term" value="F:chemokine activity"/>
    <property type="evidence" value="ECO:0007669"/>
    <property type="project" value="InterPro"/>
</dbReference>
<reference evidence="8" key="1">
    <citation type="submission" date="2021-01" db="EMBL/GenBank/DDBJ databases">
        <authorList>
            <person name="Zahm M."/>
            <person name="Roques C."/>
            <person name="Cabau C."/>
            <person name="Klopp C."/>
            <person name="Donnadieu C."/>
            <person name="Jouanno E."/>
            <person name="Lampietro C."/>
            <person name="Louis A."/>
            <person name="Herpin A."/>
            <person name="Echchiki A."/>
            <person name="Berthelot C."/>
            <person name="Parey E."/>
            <person name="Roest-Crollius H."/>
            <person name="Braasch I."/>
            <person name="Postlethwait J."/>
            <person name="Bobe J."/>
            <person name="Montfort J."/>
            <person name="Bouchez O."/>
            <person name="Begum T."/>
            <person name="Mejri S."/>
            <person name="Adams A."/>
            <person name="Chen W.-J."/>
            <person name="Guiguen Y."/>
        </authorList>
    </citation>
    <scope>NUCLEOTIDE SEQUENCE</scope>
    <source>
        <strain evidence="8">YG-15Mar2019-1</strain>
        <tissue evidence="8">Brain</tissue>
    </source>
</reference>
<evidence type="ECO:0000259" key="7">
    <source>
        <dbReference type="SMART" id="SM00199"/>
    </source>
</evidence>
<comment type="caution">
    <text evidence="8">The sequence shown here is derived from an EMBL/GenBank/DDBJ whole genome shotgun (WGS) entry which is preliminary data.</text>
</comment>
<comment type="similarity">
    <text evidence="2">Belongs to the intercrine alpha (chemokine CxC) family.</text>
</comment>
<evidence type="ECO:0000313" key="8">
    <source>
        <dbReference type="EMBL" id="KAG7481353.1"/>
    </source>
</evidence>
<feature type="region of interest" description="Disordered" evidence="5">
    <location>
        <begin position="88"/>
        <end position="112"/>
    </location>
</feature>
<evidence type="ECO:0000256" key="3">
    <source>
        <dbReference type="ARBA" id="ARBA00022514"/>
    </source>
</evidence>
<dbReference type="Pfam" id="PF00048">
    <property type="entry name" value="IL8"/>
    <property type="match status" value="1"/>
</dbReference>
<dbReference type="CDD" id="cd00273">
    <property type="entry name" value="Chemokine_CXC"/>
    <property type="match status" value="1"/>
</dbReference>
<dbReference type="InterPro" id="IPR001089">
    <property type="entry name" value="Chemokine_CXC"/>
</dbReference>
<dbReference type="GO" id="GO:0006955">
    <property type="term" value="P:immune response"/>
    <property type="evidence" value="ECO:0007669"/>
    <property type="project" value="InterPro"/>
</dbReference>
<organism evidence="8 9">
    <name type="scientific">Megalops atlanticus</name>
    <name type="common">Tarpon</name>
    <name type="synonym">Clupea gigantea</name>
    <dbReference type="NCBI Taxonomy" id="7932"/>
    <lineage>
        <taxon>Eukaryota</taxon>
        <taxon>Metazoa</taxon>
        <taxon>Chordata</taxon>
        <taxon>Craniata</taxon>
        <taxon>Vertebrata</taxon>
        <taxon>Euteleostomi</taxon>
        <taxon>Actinopterygii</taxon>
        <taxon>Neopterygii</taxon>
        <taxon>Teleostei</taxon>
        <taxon>Elopiformes</taxon>
        <taxon>Megalopidae</taxon>
        <taxon>Megalops</taxon>
    </lineage>
</organism>
<dbReference type="AlphaFoldDB" id="A0A9D3Q7U4"/>
<evidence type="ECO:0000313" key="9">
    <source>
        <dbReference type="Proteomes" id="UP001046870"/>
    </source>
</evidence>
<accession>A0A9D3Q7U4</accession>
<dbReference type="GO" id="GO:0006952">
    <property type="term" value="P:defense response"/>
    <property type="evidence" value="ECO:0007669"/>
    <property type="project" value="InterPro"/>
</dbReference>
<feature type="domain" description="Chemokine interleukin-8-like" evidence="7">
    <location>
        <begin position="30"/>
        <end position="92"/>
    </location>
</feature>
<evidence type="ECO:0000256" key="1">
    <source>
        <dbReference type="ARBA" id="ARBA00004613"/>
    </source>
</evidence>
<dbReference type="InterPro" id="IPR039809">
    <property type="entry name" value="Chemokine_b/g/d"/>
</dbReference>
<name>A0A9D3Q7U4_MEGAT</name>
<dbReference type="PRINTS" id="PR00437">
    <property type="entry name" value="SMALLCYTKCXC"/>
</dbReference>
<dbReference type="InterPro" id="IPR001811">
    <property type="entry name" value="Chemokine_IL8-like_dom"/>
</dbReference>
<comment type="subcellular location">
    <subcellularLocation>
        <location evidence="1">Secreted</location>
    </subcellularLocation>
</comment>
<feature type="signal peptide" evidence="6">
    <location>
        <begin position="1"/>
        <end position="24"/>
    </location>
</feature>
<dbReference type="Gene3D" id="2.40.50.40">
    <property type="match status" value="1"/>
</dbReference>
<evidence type="ECO:0000256" key="4">
    <source>
        <dbReference type="ARBA" id="ARBA00022525"/>
    </source>
</evidence>
<dbReference type="Proteomes" id="UP001046870">
    <property type="component" value="Chromosome 4"/>
</dbReference>
<dbReference type="InterPro" id="IPR036048">
    <property type="entry name" value="Interleukin_8-like_sf"/>
</dbReference>
<dbReference type="SUPFAM" id="SSF54117">
    <property type="entry name" value="Interleukin 8-like chemokines"/>
    <property type="match status" value="1"/>
</dbReference>
<sequence length="112" mass="12674">MNRTTLSFLGITVFGLVIVTHCAGLRNGGTERCICKGNPLKSMRPKRMQNIEVFPASASCAKIEIIVTRRKTGRKVCLDPKGEQGERILRNKRKLKPANKSKLKRGKRQRRQ</sequence>
<protein>
    <recommendedName>
        <fullName evidence="7">Chemokine interleukin-8-like domain-containing protein</fullName>
    </recommendedName>
</protein>
<keyword evidence="9" id="KW-1185">Reference proteome</keyword>
<dbReference type="InterPro" id="IPR033899">
    <property type="entry name" value="CXC_Chemokine_domain"/>
</dbReference>
<evidence type="ECO:0000256" key="2">
    <source>
        <dbReference type="ARBA" id="ARBA00010665"/>
    </source>
</evidence>
<feature type="chain" id="PRO_5039269912" description="Chemokine interleukin-8-like domain-containing protein" evidence="6">
    <location>
        <begin position="25"/>
        <end position="112"/>
    </location>
</feature>
<dbReference type="EMBL" id="JAFDVH010000004">
    <property type="protein sequence ID" value="KAG7481353.1"/>
    <property type="molecule type" value="Genomic_DNA"/>
</dbReference>
<evidence type="ECO:0000256" key="5">
    <source>
        <dbReference type="SAM" id="MobiDB-lite"/>
    </source>
</evidence>
<dbReference type="GO" id="GO:0005615">
    <property type="term" value="C:extracellular space"/>
    <property type="evidence" value="ECO:0007669"/>
    <property type="project" value="UniProtKB-KW"/>
</dbReference>
<dbReference type="PANTHER" id="PTHR12015:SF210">
    <property type="entry name" value="C-X-C MOTIF CHEMOKINE 9"/>
    <property type="match status" value="1"/>
</dbReference>
<keyword evidence="3" id="KW-0202">Cytokine</keyword>
<gene>
    <name evidence="8" type="ORF">MATL_G00065790</name>
</gene>
<evidence type="ECO:0000256" key="6">
    <source>
        <dbReference type="SAM" id="SignalP"/>
    </source>
</evidence>
<dbReference type="PANTHER" id="PTHR12015">
    <property type="entry name" value="SMALL INDUCIBLE CYTOKINE A"/>
    <property type="match status" value="1"/>
</dbReference>
<keyword evidence="6" id="KW-0732">Signal</keyword>
<feature type="compositionally biased region" description="Basic residues" evidence="5">
    <location>
        <begin position="90"/>
        <end position="112"/>
    </location>
</feature>
<keyword evidence="4" id="KW-0964">Secreted</keyword>